<accession>A0A0D9YBB9</accession>
<keyword evidence="2" id="KW-1185">Reference proteome</keyword>
<reference evidence="1" key="3">
    <citation type="submission" date="2018-05" db="EMBL/GenBank/DDBJ databases">
        <title>OgluRS3 (Oryza glumaepatula Reference Sequence Version 3).</title>
        <authorList>
            <person name="Zhang J."/>
            <person name="Kudrna D."/>
            <person name="Lee S."/>
            <person name="Talag J."/>
            <person name="Welchert J."/>
            <person name="Wing R.A."/>
        </authorList>
    </citation>
    <scope>NUCLEOTIDE SEQUENCE [LARGE SCALE GENOMIC DNA]</scope>
</reference>
<name>A0A0D9YBB9_9ORYZ</name>
<proteinExistence type="predicted"/>
<reference evidence="1" key="1">
    <citation type="submission" date="2013-08" db="EMBL/GenBank/DDBJ databases">
        <title>Oryza genome evolution.</title>
        <authorList>
            <person name="Wing R.A."/>
            <person name="Panaud O."/>
            <person name="Oliveira A.C."/>
        </authorList>
    </citation>
    <scope>NUCLEOTIDE SEQUENCE</scope>
</reference>
<reference evidence="1" key="2">
    <citation type="submission" date="2015-04" db="UniProtKB">
        <authorList>
            <consortium name="EnsemblPlants"/>
        </authorList>
    </citation>
    <scope>IDENTIFICATION</scope>
</reference>
<dbReference type="EnsemblPlants" id="OGLUM01G25370.1">
    <property type="protein sequence ID" value="OGLUM01G25370.1"/>
    <property type="gene ID" value="OGLUM01G25370"/>
</dbReference>
<dbReference type="AlphaFoldDB" id="A0A0D9YBB9"/>
<dbReference type="HOGENOM" id="CLU_2658510_0_0_1"/>
<dbReference type="Gramene" id="OGLUM01G25370.1">
    <property type="protein sequence ID" value="OGLUM01G25370.1"/>
    <property type="gene ID" value="OGLUM01G25370"/>
</dbReference>
<evidence type="ECO:0000313" key="2">
    <source>
        <dbReference type="Proteomes" id="UP000026961"/>
    </source>
</evidence>
<evidence type="ECO:0000313" key="1">
    <source>
        <dbReference type="EnsemblPlants" id="OGLUM01G25370.1"/>
    </source>
</evidence>
<dbReference type="Proteomes" id="UP000026961">
    <property type="component" value="Chromosome 1"/>
</dbReference>
<protein>
    <submittedName>
        <fullName evidence="1">Uncharacterized protein</fullName>
    </submittedName>
</protein>
<organism evidence="1">
    <name type="scientific">Oryza glumipatula</name>
    <dbReference type="NCBI Taxonomy" id="40148"/>
    <lineage>
        <taxon>Eukaryota</taxon>
        <taxon>Viridiplantae</taxon>
        <taxon>Streptophyta</taxon>
        <taxon>Embryophyta</taxon>
        <taxon>Tracheophyta</taxon>
        <taxon>Spermatophyta</taxon>
        <taxon>Magnoliopsida</taxon>
        <taxon>Liliopsida</taxon>
        <taxon>Poales</taxon>
        <taxon>Poaceae</taxon>
        <taxon>BOP clade</taxon>
        <taxon>Oryzoideae</taxon>
        <taxon>Oryzeae</taxon>
        <taxon>Oryzinae</taxon>
        <taxon>Oryza</taxon>
    </lineage>
</organism>
<sequence>MDRTVSVKCMVIACNCPWLRRLLSPAPVVGTAARYTPLCRHMGGSAPSGARRRFCEGRRRWGDGSPVASPPPLQIF</sequence>